<evidence type="ECO:0000313" key="4">
    <source>
        <dbReference type="Proteomes" id="UP000597507"/>
    </source>
</evidence>
<comment type="caution">
    <text evidence="3">The sequence shown here is derived from an EMBL/GenBank/DDBJ whole genome shotgun (WGS) entry which is preliminary data.</text>
</comment>
<name>A0A8J3EAT5_9PROT</name>
<accession>A0A8J3EAT5</accession>
<dbReference type="InterPro" id="IPR023801">
    <property type="entry name" value="His_deacetylse_dom"/>
</dbReference>
<comment type="similarity">
    <text evidence="1">Belongs to the histone deacetylase family.</text>
</comment>
<dbReference type="CDD" id="cd11599">
    <property type="entry name" value="HDAC_classII_2"/>
    <property type="match status" value="1"/>
</dbReference>
<evidence type="ECO:0000256" key="1">
    <source>
        <dbReference type="ARBA" id="ARBA00005947"/>
    </source>
</evidence>
<evidence type="ECO:0000313" key="3">
    <source>
        <dbReference type="EMBL" id="GGG18869.1"/>
    </source>
</evidence>
<dbReference type="SUPFAM" id="SSF52768">
    <property type="entry name" value="Arginase/deacetylase"/>
    <property type="match status" value="1"/>
</dbReference>
<feature type="domain" description="Histone deacetylase" evidence="2">
    <location>
        <begin position="20"/>
        <end position="307"/>
    </location>
</feature>
<reference evidence="3 4" key="1">
    <citation type="journal article" date="2014" name="Int. J. Syst. Evol. Microbiol.">
        <title>Complete genome sequence of Corynebacterium casei LMG S-19264T (=DSM 44701T), isolated from a smear-ripened cheese.</title>
        <authorList>
            <consortium name="US DOE Joint Genome Institute (JGI-PGF)"/>
            <person name="Walter F."/>
            <person name="Albersmeier A."/>
            <person name="Kalinowski J."/>
            <person name="Ruckert C."/>
        </authorList>
    </citation>
    <scope>NUCLEOTIDE SEQUENCE [LARGE SCALE GENOMIC DNA]</scope>
    <source>
        <strain evidence="3 4">CGMCC 1.16330</strain>
    </source>
</reference>
<sequence length="310" mass="32966">MSVLLLTHRACLDHDPGPYHPECPDRLRAVLRALDAEEFSGVIRGEAPRATVEQLCRVHPRNYVEAILAIRPEPDDRVALDADTLMSWGSAEAALRAAGAACAAVDAVMGGQARRAFCAVRPPGHHAEPARPMGFCLFSNAAVAARHAQAAHGIARAAVVDFDVHHGNGTQAVAETDATLFYGSSHQWPLYPGTGDPRERGVAGNVVNATLPPGADGEAFRAAWRERILPALDAFAPGLLVVSAGFDAHARDPLAQLRVREADFAWLTAELCAVAERHCRGRVVSLLEGGYDLEALGASAAAHLRTLLRA</sequence>
<dbReference type="EMBL" id="BMKS01000001">
    <property type="protein sequence ID" value="GGG18869.1"/>
    <property type="molecule type" value="Genomic_DNA"/>
</dbReference>
<gene>
    <name evidence="3" type="ORF">GCM10010964_03920</name>
</gene>
<evidence type="ECO:0000259" key="2">
    <source>
        <dbReference type="Pfam" id="PF00850"/>
    </source>
</evidence>
<dbReference type="PANTHER" id="PTHR10625">
    <property type="entry name" value="HISTONE DEACETYLASE HDAC1-RELATED"/>
    <property type="match status" value="1"/>
</dbReference>
<dbReference type="InterPro" id="IPR000286">
    <property type="entry name" value="HDACs"/>
</dbReference>
<proteinExistence type="inferred from homology"/>
<dbReference type="RefSeq" id="WP_188897867.1">
    <property type="nucleotide sequence ID" value="NZ_BMKS01000001.1"/>
</dbReference>
<dbReference type="InterPro" id="IPR023696">
    <property type="entry name" value="Ureohydrolase_dom_sf"/>
</dbReference>
<organism evidence="3 4">
    <name type="scientific">Caldovatus sediminis</name>
    <dbReference type="NCBI Taxonomy" id="2041189"/>
    <lineage>
        <taxon>Bacteria</taxon>
        <taxon>Pseudomonadati</taxon>
        <taxon>Pseudomonadota</taxon>
        <taxon>Alphaproteobacteria</taxon>
        <taxon>Acetobacterales</taxon>
        <taxon>Roseomonadaceae</taxon>
        <taxon>Caldovatus</taxon>
    </lineage>
</organism>
<dbReference type="GO" id="GO:0004407">
    <property type="term" value="F:histone deacetylase activity"/>
    <property type="evidence" value="ECO:0007669"/>
    <property type="project" value="TreeGrafter"/>
</dbReference>
<protein>
    <submittedName>
        <fullName evidence="3">Acetoin utilization protein</fullName>
    </submittedName>
</protein>
<dbReference type="AlphaFoldDB" id="A0A8J3EAT5"/>
<keyword evidence="4" id="KW-1185">Reference proteome</keyword>
<dbReference type="Pfam" id="PF00850">
    <property type="entry name" value="Hist_deacetyl"/>
    <property type="match status" value="1"/>
</dbReference>
<dbReference type="Proteomes" id="UP000597507">
    <property type="component" value="Unassembled WGS sequence"/>
</dbReference>
<dbReference type="Gene3D" id="3.40.800.20">
    <property type="entry name" value="Histone deacetylase domain"/>
    <property type="match status" value="1"/>
</dbReference>
<dbReference type="PRINTS" id="PR01270">
    <property type="entry name" value="HDASUPER"/>
</dbReference>
<dbReference type="PANTHER" id="PTHR10625:SF10">
    <property type="entry name" value="HISTONE DEACETYLASE HDAC1"/>
    <property type="match status" value="1"/>
</dbReference>
<dbReference type="GO" id="GO:0040029">
    <property type="term" value="P:epigenetic regulation of gene expression"/>
    <property type="evidence" value="ECO:0007669"/>
    <property type="project" value="TreeGrafter"/>
</dbReference>
<dbReference type="InterPro" id="IPR037138">
    <property type="entry name" value="His_deacetylse_dom_sf"/>
</dbReference>